<dbReference type="Pfam" id="PF25112">
    <property type="entry name" value="zf-AtTam37"/>
    <property type="match status" value="1"/>
</dbReference>
<dbReference type="PANTHER" id="PTHR36404">
    <property type="entry name" value="EMBRYO DEFECTIVE 2737"/>
    <property type="match status" value="1"/>
</dbReference>
<dbReference type="GO" id="GO:0009507">
    <property type="term" value="C:chloroplast"/>
    <property type="evidence" value="ECO:0007669"/>
    <property type="project" value="TreeGrafter"/>
</dbReference>
<dbReference type="AlphaFoldDB" id="A0AAV8DPQ0"/>
<feature type="domain" description="AtTam37 zinc finger" evidence="1">
    <location>
        <begin position="138"/>
        <end position="247"/>
    </location>
</feature>
<evidence type="ECO:0000259" key="1">
    <source>
        <dbReference type="Pfam" id="PF25112"/>
    </source>
</evidence>
<reference evidence="2" key="1">
    <citation type="submission" date="2022-08" db="EMBL/GenBank/DDBJ databases">
        <authorList>
            <person name="Marques A."/>
        </authorList>
    </citation>
    <scope>NUCLEOTIDE SEQUENCE</scope>
    <source>
        <strain evidence="2">RhyPub2mFocal</strain>
        <tissue evidence="2">Leaves</tissue>
    </source>
</reference>
<organism evidence="2 3">
    <name type="scientific">Rhynchospora pubera</name>
    <dbReference type="NCBI Taxonomy" id="906938"/>
    <lineage>
        <taxon>Eukaryota</taxon>
        <taxon>Viridiplantae</taxon>
        <taxon>Streptophyta</taxon>
        <taxon>Embryophyta</taxon>
        <taxon>Tracheophyta</taxon>
        <taxon>Spermatophyta</taxon>
        <taxon>Magnoliopsida</taxon>
        <taxon>Liliopsida</taxon>
        <taxon>Poales</taxon>
        <taxon>Cyperaceae</taxon>
        <taxon>Cyperoideae</taxon>
        <taxon>Rhynchosporeae</taxon>
        <taxon>Rhynchospora</taxon>
    </lineage>
</organism>
<evidence type="ECO:0000313" key="3">
    <source>
        <dbReference type="Proteomes" id="UP001140206"/>
    </source>
</evidence>
<protein>
    <submittedName>
        <fullName evidence="2">Embryo defective 2737</fullName>
    </submittedName>
</protein>
<dbReference type="Proteomes" id="UP001140206">
    <property type="component" value="Chromosome 3"/>
</dbReference>
<sequence length="469" mass="53072">MIEQAAAADANEGFIFLVALSQNPLTQSDSSPHSTPREPSVVSSRQKMAIKLVKNAVRKAAKFAAKQIVSLVTEAGPPLGEFLSLPFKLVAAPFAITANVVRNSPRGFGIPAFASRVSFSTIFLVAAAGTFEVTFELGKKVLCRRDCDTCCSWQALRCTMCKGTGKAIYKIKNFSPSSERATAEQVAGAIVDKRADLVHIPSALSLSVPLPSTDCPTCDGTGVMRCPHCKNGFQFSISADNILEPPWVAADVMRKMDYPYEEIRESMKDPKVAEFWLITLPQIVGGFKYDEDVKNKIWWAYKEQMPYYHLRDLAVRREPGWEHLQDALVSLDPVRARNDPAVIKNVPYYKAKKALESEVMMLEVPPRPRNWGQLDMPFKESSWSDEELKDPNKSEEITALLKAQKEVADKILDTEWEAQWRESKLNELLKEKMQPYVQDMEKDVLPEPFLMRSNIQDKPRKRERRWFFF</sequence>
<proteinExistence type="predicted"/>
<gene>
    <name evidence="2" type="ORF">LUZ62_054217</name>
</gene>
<dbReference type="PANTHER" id="PTHR36404:SF1">
    <property type="entry name" value="EMBRYO DEFECTIVE 2737"/>
    <property type="match status" value="1"/>
</dbReference>
<dbReference type="InterPro" id="IPR056892">
    <property type="entry name" value="Zf-AtTam37"/>
</dbReference>
<comment type="caution">
    <text evidence="2">The sequence shown here is derived from an EMBL/GenBank/DDBJ whole genome shotgun (WGS) entry which is preliminary data.</text>
</comment>
<keyword evidence="3" id="KW-1185">Reference proteome</keyword>
<evidence type="ECO:0000313" key="2">
    <source>
        <dbReference type="EMBL" id="KAJ4769960.1"/>
    </source>
</evidence>
<name>A0AAV8DPQ0_9POAL</name>
<accession>A0AAV8DPQ0</accession>
<dbReference type="EMBL" id="JAMFTS010000003">
    <property type="protein sequence ID" value="KAJ4769960.1"/>
    <property type="molecule type" value="Genomic_DNA"/>
</dbReference>